<reference evidence="2 3" key="1">
    <citation type="submission" date="2019-07" db="EMBL/GenBank/DDBJ databases">
        <title>R&amp;d 2014.</title>
        <authorList>
            <person name="Klenk H.-P."/>
        </authorList>
    </citation>
    <scope>NUCLEOTIDE SEQUENCE [LARGE SCALE GENOMIC DNA]</scope>
    <source>
        <strain evidence="2 3">DSM 43868</strain>
    </source>
</reference>
<name>A0A562IIZ1_MICOL</name>
<dbReference type="InterPro" id="IPR050471">
    <property type="entry name" value="AB_hydrolase"/>
</dbReference>
<dbReference type="InterPro" id="IPR000073">
    <property type="entry name" value="AB_hydrolase_1"/>
</dbReference>
<organism evidence="2 3">
    <name type="scientific">Micromonospora olivasterospora</name>
    <dbReference type="NCBI Taxonomy" id="1880"/>
    <lineage>
        <taxon>Bacteria</taxon>
        <taxon>Bacillati</taxon>
        <taxon>Actinomycetota</taxon>
        <taxon>Actinomycetes</taxon>
        <taxon>Micromonosporales</taxon>
        <taxon>Micromonosporaceae</taxon>
        <taxon>Micromonospora</taxon>
    </lineage>
</organism>
<keyword evidence="3" id="KW-1185">Reference proteome</keyword>
<protein>
    <submittedName>
        <fullName evidence="2">Pimeloyl-ACP methyl ester carboxylesterase</fullName>
    </submittedName>
</protein>
<dbReference type="GO" id="GO:0046503">
    <property type="term" value="P:glycerolipid catabolic process"/>
    <property type="evidence" value="ECO:0007669"/>
    <property type="project" value="TreeGrafter"/>
</dbReference>
<evidence type="ECO:0000313" key="2">
    <source>
        <dbReference type="EMBL" id="TWH70695.1"/>
    </source>
</evidence>
<dbReference type="Gene3D" id="3.40.50.1820">
    <property type="entry name" value="alpha/beta hydrolase"/>
    <property type="match status" value="1"/>
</dbReference>
<dbReference type="AlphaFoldDB" id="A0A562IIZ1"/>
<dbReference type="InterPro" id="IPR029058">
    <property type="entry name" value="AB_hydrolase_fold"/>
</dbReference>
<dbReference type="GO" id="GO:0004806">
    <property type="term" value="F:triacylglycerol lipase activity"/>
    <property type="evidence" value="ECO:0007669"/>
    <property type="project" value="TreeGrafter"/>
</dbReference>
<evidence type="ECO:0000313" key="3">
    <source>
        <dbReference type="Proteomes" id="UP000319825"/>
    </source>
</evidence>
<comment type="caution">
    <text evidence="2">The sequence shown here is derived from an EMBL/GenBank/DDBJ whole genome shotgun (WGS) entry which is preliminary data.</text>
</comment>
<dbReference type="EMBL" id="VLKE01000001">
    <property type="protein sequence ID" value="TWH70695.1"/>
    <property type="molecule type" value="Genomic_DNA"/>
</dbReference>
<dbReference type="OrthoDB" id="3210164at2"/>
<evidence type="ECO:0000259" key="1">
    <source>
        <dbReference type="Pfam" id="PF12697"/>
    </source>
</evidence>
<feature type="domain" description="AB hydrolase-1" evidence="1">
    <location>
        <begin position="29"/>
        <end position="269"/>
    </location>
</feature>
<dbReference type="PANTHER" id="PTHR43433:SF5">
    <property type="entry name" value="AB HYDROLASE-1 DOMAIN-CONTAINING PROTEIN"/>
    <property type="match status" value="1"/>
</dbReference>
<proteinExistence type="predicted"/>
<sequence length="290" mass="30814">MAADRIGTFRGDGADFYYVVRGAGPPLMLLPSGGGDAHCADLLATRLAETYAVLTYDRRGQTRTVVDDPGRPVSLERHAEDAAALADHIFGEAPVSVFGCSTGAVIGLELAWRRPRRVSVLVAHEPPLRSLATASERARYDRLHRDARRVHAESGWPAALKIMRAGFGDPSHDPRDHEDEVVWEPASGRTVANINAFLTGEARATWEYRIGAAGWAALRAGATTIVPATGRATDTFPSRCAARLAALLGEHLADLPGGHEGYRTHPGAFGAALHGLLTSRGPTGGSTCRG</sequence>
<dbReference type="Pfam" id="PF12697">
    <property type="entry name" value="Abhydrolase_6"/>
    <property type="match status" value="1"/>
</dbReference>
<dbReference type="PANTHER" id="PTHR43433">
    <property type="entry name" value="HYDROLASE, ALPHA/BETA FOLD FAMILY PROTEIN"/>
    <property type="match status" value="1"/>
</dbReference>
<dbReference type="Proteomes" id="UP000319825">
    <property type="component" value="Unassembled WGS sequence"/>
</dbReference>
<accession>A0A562IIZ1</accession>
<dbReference type="SUPFAM" id="SSF53474">
    <property type="entry name" value="alpha/beta-Hydrolases"/>
    <property type="match status" value="1"/>
</dbReference>
<dbReference type="RefSeq" id="WP_145776923.1">
    <property type="nucleotide sequence ID" value="NZ_BAAATQ010000354.1"/>
</dbReference>
<gene>
    <name evidence="2" type="ORF">JD77_05720</name>
</gene>